<dbReference type="EMBL" id="CAXDID020000559">
    <property type="protein sequence ID" value="CAL6102743.1"/>
    <property type="molecule type" value="Genomic_DNA"/>
</dbReference>
<dbReference type="AlphaFoldDB" id="A0AA86P4S3"/>
<comment type="caution">
    <text evidence="1">The sequence shown here is derived from an EMBL/GenBank/DDBJ whole genome shotgun (WGS) entry which is preliminary data.</text>
</comment>
<name>A0AA86P4S3_9EUKA</name>
<reference evidence="2 3" key="2">
    <citation type="submission" date="2024-07" db="EMBL/GenBank/DDBJ databases">
        <authorList>
            <person name="Akdeniz Z."/>
        </authorList>
    </citation>
    <scope>NUCLEOTIDE SEQUENCE [LARGE SCALE GENOMIC DNA]</scope>
</reference>
<proteinExistence type="predicted"/>
<evidence type="ECO:0000313" key="3">
    <source>
        <dbReference type="Proteomes" id="UP001642409"/>
    </source>
</evidence>
<reference evidence="1" key="1">
    <citation type="submission" date="2023-06" db="EMBL/GenBank/DDBJ databases">
        <authorList>
            <person name="Kurt Z."/>
        </authorList>
    </citation>
    <scope>NUCLEOTIDE SEQUENCE</scope>
</reference>
<keyword evidence="3" id="KW-1185">Reference proteome</keyword>
<organism evidence="1">
    <name type="scientific">Hexamita inflata</name>
    <dbReference type="NCBI Taxonomy" id="28002"/>
    <lineage>
        <taxon>Eukaryota</taxon>
        <taxon>Metamonada</taxon>
        <taxon>Diplomonadida</taxon>
        <taxon>Hexamitidae</taxon>
        <taxon>Hexamitinae</taxon>
        <taxon>Hexamita</taxon>
    </lineage>
</organism>
<gene>
    <name evidence="1" type="ORF">HINF_LOCUS17887</name>
    <name evidence="2" type="ORF">HINF_LOCUS71810</name>
</gene>
<accession>A0AA86P4S3</accession>
<sequence>MLSHSLDQLKQILQQKNISQNIIEQIVNDSKHGIERLPNSKKFKLVKNELTSHNKINPEDYSILMPILTTYTSDLSKQSMKTYFQQNPDQLISMGMSTNVFTLPEQINTLDINQLNNLIKYVPDEDDELHSLFLDDITVSGTFMSLLSSNLNSLDTDLDVSIYEDIEKIDFSNNCITYKMIQKFLENFPKVHTIKTAGIPFDLEIMKQLQKTIKIEYADSEQVDELEIIPIHYLQIQNSKICKVVYQLTELTTEMYMIYKPLLDELKVEHLIAKFDADFDFSVISQPFVNFNPCMNPVTVKYAQTGAIQLTEEVLEKMAETLQNHIYECASIFKSRDVSEKYAEDGRLLLNEESNFALALYPSVIPLAQKSFSQSNPEFSVNCLQINQLLPNGEMALIFVPLRTIEQNKCIYVNTRENAFDVNVQKFWSGRNLEVMRFFDKFKDQNFFNVQRKVLAQDIQSKTNPKFVFEATEFGIYQFMKHSNVKKDQLFTPSLRKIEYREALFLLVSRSVNFIIALNSNENVVYQAIIEKGKPTVQAYNVSEQYPAKIDSTIDTVDLKIAINTDGVFIVGGDSIVMIE</sequence>
<protein>
    <submittedName>
        <fullName evidence="1">Uncharacterized protein</fullName>
    </submittedName>
</protein>
<evidence type="ECO:0000313" key="2">
    <source>
        <dbReference type="EMBL" id="CAL6102743.1"/>
    </source>
</evidence>
<dbReference type="Proteomes" id="UP001642409">
    <property type="component" value="Unassembled WGS sequence"/>
</dbReference>
<dbReference type="EMBL" id="CATOUU010000459">
    <property type="protein sequence ID" value="CAI9930242.1"/>
    <property type="molecule type" value="Genomic_DNA"/>
</dbReference>
<evidence type="ECO:0000313" key="1">
    <source>
        <dbReference type="EMBL" id="CAI9930242.1"/>
    </source>
</evidence>